<feature type="binding site" evidence="3">
    <location>
        <begin position="9"/>
        <end position="16"/>
    </location>
    <ligand>
        <name>substrate</name>
    </ligand>
</feature>
<dbReference type="OrthoDB" id="4131070at2"/>
<comment type="caution">
    <text evidence="4">The sequence shown here is derived from an EMBL/GenBank/DDBJ whole genome shotgun (WGS) entry which is preliminary data.</text>
</comment>
<feature type="binding site" evidence="3">
    <location>
        <position position="59"/>
    </location>
    <ligand>
        <name>substrate</name>
    </ligand>
</feature>
<feature type="active site" description="Proton donor/acceptor" evidence="2">
    <location>
        <position position="89"/>
    </location>
</feature>
<dbReference type="PANTHER" id="PTHR46517">
    <property type="entry name" value="FRUCTOSE-2,6-BISPHOSPHATASE TIGAR"/>
    <property type="match status" value="1"/>
</dbReference>
<dbReference type="Pfam" id="PF00300">
    <property type="entry name" value="His_Phos_1"/>
    <property type="match status" value="1"/>
</dbReference>
<protein>
    <submittedName>
        <fullName evidence="4">Fructose-2,6-bisphosphatase</fullName>
    </submittedName>
</protein>
<gene>
    <name evidence="4" type="ORF">B1526_1215</name>
</gene>
<reference evidence="4 5" key="1">
    <citation type="journal article" date="2017" name="ISME J.">
        <title>Unveiling bifidobacterial biogeography across the mammalian branch of the tree of life.</title>
        <authorList>
            <person name="Milani C."/>
            <person name="Mangifesta M."/>
            <person name="Mancabelli L."/>
            <person name="Lugli G.A."/>
            <person name="James K."/>
            <person name="Duranti S."/>
            <person name="Turroni F."/>
            <person name="Ferrario C."/>
            <person name="Ossiprandi M.C."/>
            <person name="van Sinderen D."/>
            <person name="Ventura M."/>
        </authorList>
    </citation>
    <scope>NUCLEOTIDE SEQUENCE [LARGE SCALE GENOMIC DNA]</scope>
    <source>
        <strain evidence="5">Ham19E</strain>
    </source>
</reference>
<feature type="binding site" evidence="3">
    <location>
        <begin position="89"/>
        <end position="92"/>
    </location>
    <ligand>
        <name>substrate</name>
    </ligand>
</feature>
<dbReference type="GO" id="GO:0043456">
    <property type="term" value="P:regulation of pentose-phosphate shunt"/>
    <property type="evidence" value="ECO:0007669"/>
    <property type="project" value="TreeGrafter"/>
</dbReference>
<dbReference type="EMBL" id="MVOH01000014">
    <property type="protein sequence ID" value="PAU67492.1"/>
    <property type="molecule type" value="Genomic_DNA"/>
</dbReference>
<sequence length="225" mass="24952">MILHLHLVRHGQTFFNRYNRLQGWSNSPLTQSGLDDAAHAGALLADIDFAAAYCSDTTRAQTTAARILDINEAHGHRRPGLVSDMHFREQFYGYYEGQDMSLAWLAAGGPHGAPTYNAIVERYGLAATRDFLKEADPFHDAESDDEYWERIAGGYALIAANPALKDGDHILQISHGNTLLSLMQRFAPEGYDLSERPANGSVTEFDLDTDTVFASSLSVISYNRR</sequence>
<evidence type="ECO:0000256" key="1">
    <source>
        <dbReference type="ARBA" id="ARBA00022801"/>
    </source>
</evidence>
<dbReference type="Proteomes" id="UP000218399">
    <property type="component" value="Unassembled WGS sequence"/>
</dbReference>
<dbReference type="CDD" id="cd07067">
    <property type="entry name" value="HP_PGM_like"/>
    <property type="match status" value="1"/>
</dbReference>
<dbReference type="GO" id="GO:0004331">
    <property type="term" value="F:fructose-2,6-bisphosphate 2-phosphatase activity"/>
    <property type="evidence" value="ECO:0007669"/>
    <property type="project" value="TreeGrafter"/>
</dbReference>
<dbReference type="PROSITE" id="PS00175">
    <property type="entry name" value="PG_MUTASE"/>
    <property type="match status" value="1"/>
</dbReference>
<accession>A0A2A2EEX0</accession>
<feature type="active site" description="Tele-phosphohistidine intermediate" evidence="2">
    <location>
        <position position="10"/>
    </location>
</feature>
<dbReference type="SMART" id="SM00855">
    <property type="entry name" value="PGAM"/>
    <property type="match status" value="1"/>
</dbReference>
<dbReference type="InterPro" id="IPR051695">
    <property type="entry name" value="Phosphoglycerate_Mutase"/>
</dbReference>
<evidence type="ECO:0000313" key="5">
    <source>
        <dbReference type="Proteomes" id="UP000218399"/>
    </source>
</evidence>
<dbReference type="InterPro" id="IPR013078">
    <property type="entry name" value="His_Pase_superF_clade-1"/>
</dbReference>
<keyword evidence="5" id="KW-1185">Reference proteome</keyword>
<dbReference type="PANTHER" id="PTHR46517:SF1">
    <property type="entry name" value="FRUCTOSE-2,6-BISPHOSPHATASE TIGAR"/>
    <property type="match status" value="1"/>
</dbReference>
<dbReference type="GO" id="GO:0005829">
    <property type="term" value="C:cytosol"/>
    <property type="evidence" value="ECO:0007669"/>
    <property type="project" value="TreeGrafter"/>
</dbReference>
<proteinExistence type="predicted"/>
<dbReference type="Gene3D" id="3.40.50.1240">
    <property type="entry name" value="Phosphoglycerate mutase-like"/>
    <property type="match status" value="1"/>
</dbReference>
<keyword evidence="1" id="KW-0378">Hydrolase</keyword>
<name>A0A2A2EEX0_9BIFI</name>
<dbReference type="AlphaFoldDB" id="A0A2A2EEX0"/>
<evidence type="ECO:0000256" key="3">
    <source>
        <dbReference type="PIRSR" id="PIRSR613078-2"/>
    </source>
</evidence>
<dbReference type="GO" id="GO:0045820">
    <property type="term" value="P:negative regulation of glycolytic process"/>
    <property type="evidence" value="ECO:0007669"/>
    <property type="project" value="TreeGrafter"/>
</dbReference>
<dbReference type="SUPFAM" id="SSF53254">
    <property type="entry name" value="Phosphoglycerate mutase-like"/>
    <property type="match status" value="1"/>
</dbReference>
<evidence type="ECO:0000256" key="2">
    <source>
        <dbReference type="PIRSR" id="PIRSR613078-1"/>
    </source>
</evidence>
<dbReference type="InterPro" id="IPR001345">
    <property type="entry name" value="PG/BPGM_mutase_AS"/>
</dbReference>
<dbReference type="InterPro" id="IPR029033">
    <property type="entry name" value="His_PPase_superfam"/>
</dbReference>
<dbReference type="RefSeq" id="WP_095615200.1">
    <property type="nucleotide sequence ID" value="NZ_MVOH01000014.1"/>
</dbReference>
<evidence type="ECO:0000313" key="4">
    <source>
        <dbReference type="EMBL" id="PAU67492.1"/>
    </source>
</evidence>
<organism evidence="4 5">
    <name type="scientific">Bifidobacterium criceti</name>
    <dbReference type="NCBI Taxonomy" id="1960969"/>
    <lineage>
        <taxon>Bacteria</taxon>
        <taxon>Bacillati</taxon>
        <taxon>Actinomycetota</taxon>
        <taxon>Actinomycetes</taxon>
        <taxon>Bifidobacteriales</taxon>
        <taxon>Bifidobacteriaceae</taxon>
        <taxon>Bifidobacterium</taxon>
    </lineage>
</organism>